<evidence type="ECO:0000259" key="10">
    <source>
        <dbReference type="PROSITE" id="PS52039"/>
    </source>
</evidence>
<dbReference type="PANTHER" id="PTHR42785">
    <property type="entry name" value="DNA TOPOISOMERASE, TYPE IA, CORE"/>
    <property type="match status" value="1"/>
</dbReference>
<dbReference type="Gene3D" id="1.10.460.10">
    <property type="entry name" value="Topoisomerase I, domain 2"/>
    <property type="match status" value="1"/>
</dbReference>
<dbReference type="CDD" id="cd00186">
    <property type="entry name" value="TOP1Ac"/>
    <property type="match status" value="1"/>
</dbReference>
<dbReference type="Pfam" id="PF01751">
    <property type="entry name" value="Toprim"/>
    <property type="match status" value="1"/>
</dbReference>
<feature type="active site" description="O-(5'-phospho-DNA)-tyrosine intermediate" evidence="8">
    <location>
        <position position="296"/>
    </location>
</feature>
<feature type="domain" description="Topo IA-type catalytic" evidence="10">
    <location>
        <begin position="127"/>
        <end position="553"/>
    </location>
</feature>
<evidence type="ECO:0000256" key="2">
    <source>
        <dbReference type="ARBA" id="ARBA00009446"/>
    </source>
</evidence>
<organism evidence="11 12">
    <name type="scientific">Leptospira perolatii</name>
    <dbReference type="NCBI Taxonomy" id="2023191"/>
    <lineage>
        <taxon>Bacteria</taxon>
        <taxon>Pseudomonadati</taxon>
        <taxon>Spirochaetota</taxon>
        <taxon>Spirochaetia</taxon>
        <taxon>Leptospirales</taxon>
        <taxon>Leptospiraceae</taxon>
        <taxon>Leptospira</taxon>
    </lineage>
</organism>
<dbReference type="SUPFAM" id="SSF56712">
    <property type="entry name" value="Prokaryotic type I DNA topoisomerase"/>
    <property type="match status" value="1"/>
</dbReference>
<dbReference type="EC" id="5.6.2.1" evidence="8"/>
<dbReference type="InterPro" id="IPR013826">
    <property type="entry name" value="Topo_IA_cen_sub3"/>
</dbReference>
<dbReference type="InterPro" id="IPR003602">
    <property type="entry name" value="Topo_IA_DNA-bd_dom"/>
</dbReference>
<accession>A0ABX4PDS7</accession>
<feature type="site" description="Interaction with DNA" evidence="8">
    <location>
        <position position="153"/>
    </location>
</feature>
<dbReference type="SMART" id="SM00437">
    <property type="entry name" value="TOP1Ac"/>
    <property type="match status" value="1"/>
</dbReference>
<feature type="site" description="Interaction with DNA" evidence="8">
    <location>
        <position position="32"/>
    </location>
</feature>
<dbReference type="SMART" id="SM00493">
    <property type="entry name" value="TOPRIM"/>
    <property type="match status" value="1"/>
</dbReference>
<dbReference type="Gene3D" id="3.40.50.140">
    <property type="match status" value="1"/>
</dbReference>
<dbReference type="InterPro" id="IPR013825">
    <property type="entry name" value="Topo_IA_cen_sub2"/>
</dbReference>
<name>A0ABX4PDS7_9LEPT</name>
<feature type="site" description="Interaction with DNA" evidence="8">
    <location>
        <position position="141"/>
    </location>
</feature>
<evidence type="ECO:0000313" key="11">
    <source>
        <dbReference type="EMBL" id="PJZ70197.1"/>
    </source>
</evidence>
<feature type="domain" description="Toprim" evidence="9">
    <location>
        <begin position="2"/>
        <end position="112"/>
    </location>
</feature>
<dbReference type="HAMAP" id="MF_00952">
    <property type="entry name" value="Topoisom_1_prok"/>
    <property type="match status" value="1"/>
</dbReference>
<dbReference type="InterPro" id="IPR003601">
    <property type="entry name" value="Topo_IA_2"/>
</dbReference>
<dbReference type="PRINTS" id="PR00417">
    <property type="entry name" value="PRTPISMRASEI"/>
</dbReference>
<protein>
    <recommendedName>
        <fullName evidence="8">DNA topoisomerase 1</fullName>
        <ecNumber evidence="8">5.6.2.1</ecNumber>
    </recommendedName>
    <alternativeName>
        <fullName evidence="8">DNA topoisomerase I</fullName>
    </alternativeName>
</protein>
<evidence type="ECO:0000256" key="4">
    <source>
        <dbReference type="ARBA" id="ARBA00022842"/>
    </source>
</evidence>
<dbReference type="NCBIfam" id="TIGR01051">
    <property type="entry name" value="topA_bact"/>
    <property type="match status" value="1"/>
</dbReference>
<feature type="site" description="Interaction with DNA" evidence="8">
    <location>
        <position position="146"/>
    </location>
</feature>
<dbReference type="Pfam" id="PF01131">
    <property type="entry name" value="Topoisom_bac"/>
    <property type="match status" value="1"/>
</dbReference>
<dbReference type="PROSITE" id="PS00396">
    <property type="entry name" value="TOPO_IA_1"/>
    <property type="match status" value="1"/>
</dbReference>
<dbReference type="InterPro" id="IPR000380">
    <property type="entry name" value="Topo_IA"/>
</dbReference>
<sequence>MSKLLIVESPTKVRTLSTYLGKEFLVLPTFGHLMDLPKGRLGIDVEKDFALEYEYLPGKKKVISAILKAAKNSELTYLGTDPDREGEFIAALLAEKIGKSSVVKRVKFREISKSAILEALENPDKLDDALVESQKARRILDRLIGYKVSPFLWKWIRSGLSAGRVQSVALKWICEREQEIREFVQEVSWEVCADVRFSAEKEDMVRFHRSQGDFPTEREAREFLDSILEKKNQLAVLSRKENEAKTLPPPPFTTASMQQEAFRLLRFPAAKTLKLAQALYEGVDIGFGKRQGLITYMRTDSTRLSSKSISEIQEQILDRFGREFISNLGPRKTKARGKIQDAHEAIRPVDPRISPEQIYRLSDRSISKDAKSLYEIIWKRSIASQMIPETWKRIQFKAKTQDIDWEGEIKGTILPGYKILYGGTPRNFPLWKVGDLLSPENWDVISKTTEPPPRYTEASIVARLEKDGIGRPSTFATILETLYKRKYCEREKSSILATPLGEKVNSFLQNAFSDLFREKFTSEMESRLDAIAEGKESEKKLLQEFYVALEKTLKNTNVRQVITQVKSEKKKVGYGVCPICGKGEKVLKSSKKKKYFICSRFPECEYAEYI</sequence>
<comment type="subunit">
    <text evidence="8">Monomer.</text>
</comment>
<evidence type="ECO:0000256" key="8">
    <source>
        <dbReference type="HAMAP-Rule" id="MF_00952"/>
    </source>
</evidence>
<comment type="catalytic activity">
    <reaction evidence="1 8">
        <text>ATP-independent breakage of single-stranded DNA, followed by passage and rejoining.</text>
        <dbReference type="EC" id="5.6.2.1"/>
    </reaction>
</comment>
<comment type="caution">
    <text evidence="11">The sequence shown here is derived from an EMBL/GenBank/DDBJ whole genome shotgun (WGS) entry which is preliminary data.</text>
</comment>
<reference evidence="11 12" key="1">
    <citation type="submission" date="2017-07" db="EMBL/GenBank/DDBJ databases">
        <title>Leptospira spp. isolated from tropical soils.</title>
        <authorList>
            <person name="Thibeaux R."/>
            <person name="Iraola G."/>
            <person name="Ferres I."/>
            <person name="Bierque E."/>
            <person name="Girault D."/>
            <person name="Soupe-Gilbert M.-E."/>
            <person name="Picardeau M."/>
            <person name="Goarant C."/>
        </authorList>
    </citation>
    <scope>NUCLEOTIDE SEQUENCE [LARGE SCALE GENOMIC DNA]</scope>
    <source>
        <strain evidence="11 12">FH1-B-C1</strain>
    </source>
</reference>
<dbReference type="InterPro" id="IPR023406">
    <property type="entry name" value="Topo_IA_AS"/>
</dbReference>
<dbReference type="InterPro" id="IPR013824">
    <property type="entry name" value="Topo_IA_cen_sub1"/>
</dbReference>
<evidence type="ECO:0000259" key="9">
    <source>
        <dbReference type="PROSITE" id="PS50880"/>
    </source>
</evidence>
<feature type="site" description="Interaction with DNA" evidence="8">
    <location>
        <position position="298"/>
    </location>
</feature>
<dbReference type="Proteomes" id="UP000231962">
    <property type="component" value="Unassembled WGS sequence"/>
</dbReference>
<keyword evidence="7 8" id="KW-0413">Isomerase</keyword>
<dbReference type="PANTHER" id="PTHR42785:SF1">
    <property type="entry name" value="DNA TOPOISOMERASE"/>
    <property type="match status" value="1"/>
</dbReference>
<keyword evidence="4" id="KW-0460">Magnesium</keyword>
<dbReference type="InterPro" id="IPR028612">
    <property type="entry name" value="Topoisom_1_IA"/>
</dbReference>
<dbReference type="InterPro" id="IPR006171">
    <property type="entry name" value="TOPRIM_dom"/>
</dbReference>
<dbReference type="SMART" id="SM00436">
    <property type="entry name" value="TOP1Bc"/>
    <property type="match status" value="1"/>
</dbReference>
<dbReference type="Gene3D" id="2.70.20.10">
    <property type="entry name" value="Topoisomerase I, domain 3"/>
    <property type="match status" value="1"/>
</dbReference>
<evidence type="ECO:0000313" key="12">
    <source>
        <dbReference type="Proteomes" id="UP000231962"/>
    </source>
</evidence>
<gene>
    <name evidence="8" type="primary">topA</name>
    <name evidence="11" type="ORF">CH360_06210</name>
</gene>
<evidence type="ECO:0000256" key="3">
    <source>
        <dbReference type="ARBA" id="ARBA00022723"/>
    </source>
</evidence>
<keyword evidence="12" id="KW-1185">Reference proteome</keyword>
<feature type="site" description="Interaction with DNA" evidence="8">
    <location>
        <position position="138"/>
    </location>
</feature>
<proteinExistence type="inferred from homology"/>
<dbReference type="Gene3D" id="1.10.290.10">
    <property type="entry name" value="Topoisomerase I, domain 4"/>
    <property type="match status" value="1"/>
</dbReference>
<dbReference type="PROSITE" id="PS52039">
    <property type="entry name" value="TOPO_IA_2"/>
    <property type="match status" value="1"/>
</dbReference>
<comment type="similarity">
    <text evidence="2 8">Belongs to the type IA topoisomerase family.</text>
</comment>
<dbReference type="RefSeq" id="WP_100713159.1">
    <property type="nucleotide sequence ID" value="NZ_NPDY01000004.1"/>
</dbReference>
<dbReference type="InterPro" id="IPR013497">
    <property type="entry name" value="Topo_IA_cen"/>
</dbReference>
<comment type="function">
    <text evidence="8">Releases the supercoiling and torsional tension of DNA, which is introduced during the DNA replication and transcription, by transiently cleaving and rejoining one strand of the DNA duplex. Introduces a single-strand break via transesterification at a target site in duplex DNA. The scissile phosphodiester is attacked by the catalytic tyrosine of the enzyme, resulting in the formation of a DNA-(5'-phosphotyrosyl)-enzyme intermediate and the expulsion of a 3'-OH DNA strand. The free DNA strand then undergoes passage around the unbroken strand, thus removing DNA supercoils. Finally, in the religation step, the DNA 3'-OH attacks the covalent intermediate to expel the active-site tyrosine and restore the DNA phosphodiester backbone.</text>
</comment>
<dbReference type="InterPro" id="IPR023405">
    <property type="entry name" value="Topo_IA_core_domain"/>
</dbReference>
<dbReference type="PROSITE" id="PS50880">
    <property type="entry name" value="TOPRIM"/>
    <property type="match status" value="1"/>
</dbReference>
<keyword evidence="3" id="KW-0479">Metal-binding</keyword>
<feature type="site" description="Interaction with DNA" evidence="8">
    <location>
        <position position="485"/>
    </location>
</feature>
<evidence type="ECO:0000256" key="1">
    <source>
        <dbReference type="ARBA" id="ARBA00000213"/>
    </source>
</evidence>
<dbReference type="EMBL" id="NPDY01000004">
    <property type="protein sequence ID" value="PJZ70197.1"/>
    <property type="molecule type" value="Genomic_DNA"/>
</dbReference>
<keyword evidence="6 8" id="KW-0238">DNA-binding</keyword>
<evidence type="ECO:0000256" key="7">
    <source>
        <dbReference type="ARBA" id="ARBA00023235"/>
    </source>
</evidence>
<evidence type="ECO:0000256" key="5">
    <source>
        <dbReference type="ARBA" id="ARBA00023029"/>
    </source>
</evidence>
<feature type="site" description="Interaction with DNA" evidence="8">
    <location>
        <position position="137"/>
    </location>
</feature>
<keyword evidence="5 8" id="KW-0799">Topoisomerase</keyword>
<dbReference type="InterPro" id="IPR005733">
    <property type="entry name" value="TopoI_bac-type"/>
</dbReference>
<feature type="region of interest" description="Interaction with DNA" evidence="8">
    <location>
        <begin position="161"/>
        <end position="166"/>
    </location>
</feature>
<evidence type="ECO:0000256" key="6">
    <source>
        <dbReference type="ARBA" id="ARBA00023125"/>
    </source>
</evidence>